<dbReference type="KEGG" id="csph:CSPHI_05045"/>
<dbReference type="EMBL" id="CP009248">
    <property type="protein sequence ID" value="APT90506.1"/>
    <property type="molecule type" value="Genomic_DNA"/>
</dbReference>
<keyword evidence="3" id="KW-1185">Reference proteome</keyword>
<evidence type="ECO:0000313" key="2">
    <source>
        <dbReference type="EMBL" id="APT90506.1"/>
    </source>
</evidence>
<evidence type="ECO:0000313" key="3">
    <source>
        <dbReference type="Proteomes" id="UP000185469"/>
    </source>
</evidence>
<feature type="region of interest" description="Disordered" evidence="1">
    <location>
        <begin position="100"/>
        <end position="126"/>
    </location>
</feature>
<accession>A0A1L7CXB4</accession>
<protein>
    <recommendedName>
        <fullName evidence="4">Phage tail protein</fullName>
    </recommendedName>
</protein>
<organism evidence="2 3">
    <name type="scientific">Corynebacterium sphenisci DSM 44792</name>
    <dbReference type="NCBI Taxonomy" id="1437874"/>
    <lineage>
        <taxon>Bacteria</taxon>
        <taxon>Bacillati</taxon>
        <taxon>Actinomycetota</taxon>
        <taxon>Actinomycetes</taxon>
        <taxon>Mycobacteriales</taxon>
        <taxon>Corynebacteriaceae</taxon>
        <taxon>Corynebacterium</taxon>
    </lineage>
</organism>
<dbReference type="RefSeq" id="WP_075691762.1">
    <property type="nucleotide sequence ID" value="NZ_CP009248.1"/>
</dbReference>
<gene>
    <name evidence="2" type="ORF">CSPHI_05045</name>
</gene>
<dbReference type="OrthoDB" id="4407402at2"/>
<reference evidence="2 3" key="1">
    <citation type="submission" date="2014-08" db="EMBL/GenBank/DDBJ databases">
        <title>Complete genome sequence of Corynebacterium sphenisci CECT 5990(T) (=DSM 44792(T)), isolated from healthy wild penguins.</title>
        <authorList>
            <person name="Ruckert C."/>
            <person name="Albersmeier A."/>
            <person name="Winkler A."/>
            <person name="Kalinowski J."/>
        </authorList>
    </citation>
    <scope>NUCLEOTIDE SEQUENCE [LARGE SCALE GENOMIC DNA]</scope>
    <source>
        <strain evidence="2 3">DSM 44792</strain>
    </source>
</reference>
<dbReference type="STRING" id="1437874.CSPHI_05045"/>
<dbReference type="Proteomes" id="UP000185469">
    <property type="component" value="Chromosome"/>
</dbReference>
<evidence type="ECO:0008006" key="4">
    <source>
        <dbReference type="Google" id="ProtNLM"/>
    </source>
</evidence>
<evidence type="ECO:0000256" key="1">
    <source>
        <dbReference type="SAM" id="MobiDB-lite"/>
    </source>
</evidence>
<sequence length="294" mass="32272">MDDTLTVTWTDPRGIVWDLTSGDRGVKLDIGQSGLGWSRIRHSLIRDDTALAASRVAPAELDLIIRLDDTKYAEDYYRLSSEWWEQANSPFMEGTLAVARPGRAPRTRRARLRESPGTTWPYDPGLRGQERPAELWPLLCMSPWWSGPEQEIAHRYNTNAPTRLYYTDDGHGWPLQIGASSHATGKHITNTGAGPMWPNWRIRGPMAGARVGVADDLLAVAGPLGSGDEMIIVTDPTRRAVWDVDTGDTLFHLVSGTWAPIPAGQRVPVVIDVDGIAPGAAIIATAAEQHAQAW</sequence>
<name>A0A1L7CXB4_9CORY</name>
<proteinExistence type="predicted"/>
<dbReference type="AlphaFoldDB" id="A0A1L7CXB4"/>